<evidence type="ECO:0000313" key="13">
    <source>
        <dbReference type="Proteomes" id="UP000753724"/>
    </source>
</evidence>
<dbReference type="InterPro" id="IPR011765">
    <property type="entry name" value="Pept_M16_N"/>
</dbReference>
<evidence type="ECO:0000256" key="9">
    <source>
        <dbReference type="SAM" id="MobiDB-lite"/>
    </source>
</evidence>
<evidence type="ECO:0000256" key="2">
    <source>
        <dbReference type="ARBA" id="ARBA00007261"/>
    </source>
</evidence>
<dbReference type="SUPFAM" id="SSF63411">
    <property type="entry name" value="LuxS/MPP-like metallohydrolase"/>
    <property type="match status" value="3"/>
</dbReference>
<feature type="region of interest" description="Disordered" evidence="9">
    <location>
        <begin position="961"/>
        <end position="982"/>
    </location>
</feature>
<protein>
    <submittedName>
        <fullName evidence="12">Insulinase family protein</fullName>
    </submittedName>
</protein>
<proteinExistence type="inferred from homology"/>
<evidence type="ECO:0000256" key="7">
    <source>
        <dbReference type="ARBA" id="ARBA00023049"/>
    </source>
</evidence>
<dbReference type="InterPro" id="IPR050626">
    <property type="entry name" value="Peptidase_M16"/>
</dbReference>
<keyword evidence="5" id="KW-0378">Hydrolase</keyword>
<gene>
    <name evidence="12" type="ORF">GTZ99_03550</name>
</gene>
<dbReference type="PANTHER" id="PTHR43690:SF17">
    <property type="entry name" value="PROTEIN YHJJ"/>
    <property type="match status" value="1"/>
</dbReference>
<keyword evidence="4" id="KW-0479">Metal-binding</keyword>
<evidence type="ECO:0000256" key="5">
    <source>
        <dbReference type="ARBA" id="ARBA00022801"/>
    </source>
</evidence>
<keyword evidence="6" id="KW-0862">Zinc</keyword>
<evidence type="ECO:0000256" key="6">
    <source>
        <dbReference type="ARBA" id="ARBA00022833"/>
    </source>
</evidence>
<dbReference type="EMBL" id="JAAAPO010000001">
    <property type="protein sequence ID" value="NBC35627.1"/>
    <property type="molecule type" value="Genomic_DNA"/>
</dbReference>
<keyword evidence="3" id="KW-0645">Protease</keyword>
<dbReference type="PROSITE" id="PS00143">
    <property type="entry name" value="INSULINASE"/>
    <property type="match status" value="1"/>
</dbReference>
<keyword evidence="7" id="KW-0482">Metalloprotease</keyword>
<feature type="domain" description="Peptidase M16 C-terminal" evidence="11">
    <location>
        <begin position="707"/>
        <end position="886"/>
    </location>
</feature>
<accession>A0ABW9XAU5</accession>
<feature type="compositionally biased region" description="Basic and acidic residues" evidence="9">
    <location>
        <begin position="961"/>
        <end position="974"/>
    </location>
</feature>
<dbReference type="InterPro" id="IPR007863">
    <property type="entry name" value="Peptidase_M16_C"/>
</dbReference>
<feature type="domain" description="Peptidase M16 C-terminal" evidence="11">
    <location>
        <begin position="228"/>
        <end position="404"/>
    </location>
</feature>
<evidence type="ECO:0000313" key="12">
    <source>
        <dbReference type="EMBL" id="NBC35627.1"/>
    </source>
</evidence>
<comment type="caution">
    <text evidence="12">The sequence shown here is derived from an EMBL/GenBank/DDBJ whole genome shotgun (WGS) entry which is preliminary data.</text>
</comment>
<dbReference type="Pfam" id="PF00675">
    <property type="entry name" value="Peptidase_M16"/>
    <property type="match status" value="1"/>
</dbReference>
<dbReference type="InterPro" id="IPR001431">
    <property type="entry name" value="Pept_M16_Zn_BS"/>
</dbReference>
<feature type="domain" description="Peptidase M16 N-terminal" evidence="10">
    <location>
        <begin position="69"/>
        <end position="193"/>
    </location>
</feature>
<dbReference type="Proteomes" id="UP000753724">
    <property type="component" value="Unassembled WGS sequence"/>
</dbReference>
<name>A0ABW9XAU5_9SPHN</name>
<evidence type="ECO:0000256" key="1">
    <source>
        <dbReference type="ARBA" id="ARBA00001947"/>
    </source>
</evidence>
<comment type="similarity">
    <text evidence="2 8">Belongs to the peptidase M16 family.</text>
</comment>
<evidence type="ECO:0000256" key="8">
    <source>
        <dbReference type="RuleBase" id="RU004447"/>
    </source>
</evidence>
<dbReference type="Gene3D" id="3.30.830.10">
    <property type="entry name" value="Metalloenzyme, LuxS/M16 peptidase-like"/>
    <property type="match status" value="3"/>
</dbReference>
<evidence type="ECO:0000256" key="4">
    <source>
        <dbReference type="ARBA" id="ARBA00022723"/>
    </source>
</evidence>
<evidence type="ECO:0000259" key="11">
    <source>
        <dbReference type="Pfam" id="PF05193"/>
    </source>
</evidence>
<sequence length="982" mass="106648">MGDALAVAPRAHSAAHLAPHAKPLPPRPAPYRPTAPVPAAPTWRLPDSDIPLDPGWTFGRLPNGMRYIIRHNATPQGQVVLRLRMDVGSLDEAEGEQGYAHFIEHMAFQGSTHVGRGEMIPLLERHGLAFGADTNAFTNFENTTFHLDLPKNAAGLVDTALMLMRETASELSFLPTAVDNERGVVLAEKRDRNSDGYRASVAASAFFYPQARLNTRWPIGTDETLNAATAERLRAFYRRHYVPAKATLVVVGDVDPAAIEAMIRQRFASWAARPAPPRMKAGPIDPADGGRVSVQLNPSLTESVTLLRTGPIQDEPDTLATRHRNLLRAIGYGIINRRLLHVARQPDAPFRDAAYRTTDNLHAWRTTMLDVDAITGRWRSATQAAITELRRALEQGFAPAEVAEQLAILNGRVEAAATGADTRSHEALVRTALAVAEGDFLPANPRALRDWLATQRATITPETVLAALKAEALPLDNPVILFQGRTAPPGVEAQLRPAVTEALAAALPAPRPVVAGPPPAAFAYTQFGTPGRVVEDRREAELGIRMVRFANGVRLNIKHTDLTRGSALVEMNVDGGQMLATQKNPLAVELVSALPSAGLGRHSRDELESLLAGHPVALGLRAEDETFVSRAQVRSGDIGLQLQVMTAQITDPGWRGEAVELYRQSTNAHFQRIRATPEGVLGARLGAILSDGDPRFSLAPVEAFRALTFERLRADISDRLAHGAIEVAIVGDVDEAEAIRLVAGTLGALPMREADFRPYADQRSRSFTSNRALRTLYHAGPADKALIHITWATRDDSDPDEKQVLNMLHHLMRIQLMDALRQRLGKVYSPSVSSMPSRIWKGYGTFMIQLSVAPQDVPIARAAINDTLAALRRAPVSDDLMLRARAPLLEDFDSVFKSNLGWLSVADRAQTNPDGITRQLKAPGRLTRVTAAQVQAAAARYLTDEGAVNVLVLPDQVLTGDDTRKDSTAARKDGGALGRPAP</sequence>
<organism evidence="12 13">
    <name type="scientific">Novosphingobium ovatum</name>
    <dbReference type="NCBI Taxonomy" id="1908523"/>
    <lineage>
        <taxon>Bacteria</taxon>
        <taxon>Pseudomonadati</taxon>
        <taxon>Pseudomonadota</taxon>
        <taxon>Alphaproteobacteria</taxon>
        <taxon>Sphingomonadales</taxon>
        <taxon>Sphingomonadaceae</taxon>
        <taxon>Novosphingobium</taxon>
    </lineage>
</organism>
<evidence type="ECO:0000256" key="3">
    <source>
        <dbReference type="ARBA" id="ARBA00022670"/>
    </source>
</evidence>
<feature type="compositionally biased region" description="Low complexity" evidence="9">
    <location>
        <begin position="1"/>
        <end position="21"/>
    </location>
</feature>
<feature type="region of interest" description="Disordered" evidence="9">
    <location>
        <begin position="1"/>
        <end position="42"/>
    </location>
</feature>
<dbReference type="PANTHER" id="PTHR43690">
    <property type="entry name" value="NARDILYSIN"/>
    <property type="match status" value="1"/>
</dbReference>
<evidence type="ECO:0000259" key="10">
    <source>
        <dbReference type="Pfam" id="PF00675"/>
    </source>
</evidence>
<dbReference type="Pfam" id="PF05193">
    <property type="entry name" value="Peptidase_M16_C"/>
    <property type="match status" value="2"/>
</dbReference>
<reference evidence="13" key="1">
    <citation type="submission" date="2020-01" db="EMBL/GenBank/DDBJ databases">
        <title>Sphingomonas sp. strain CSW-10.</title>
        <authorList>
            <person name="Chen W.-M."/>
        </authorList>
    </citation>
    <scope>NUCLEOTIDE SEQUENCE [LARGE SCALE GENOMIC DNA]</scope>
    <source>
        <strain evidence="13">FSY-8</strain>
    </source>
</reference>
<dbReference type="InterPro" id="IPR011249">
    <property type="entry name" value="Metalloenz_LuxS/M16"/>
</dbReference>
<comment type="cofactor">
    <cofactor evidence="1">
        <name>Zn(2+)</name>
        <dbReference type="ChEBI" id="CHEBI:29105"/>
    </cofactor>
</comment>
<feature type="compositionally biased region" description="Pro residues" evidence="9">
    <location>
        <begin position="22"/>
        <end position="39"/>
    </location>
</feature>
<keyword evidence="13" id="KW-1185">Reference proteome</keyword>